<dbReference type="AlphaFoldDB" id="A0A934NEY1"/>
<dbReference type="Proteomes" id="UP000612893">
    <property type="component" value="Unassembled WGS sequence"/>
</dbReference>
<sequence length="185" mass="20545">MKQVYDVDPNHTSLGFAGKHMMVTTVRGRFKDFTGQVEVEDDDPTTAVATLAIKVASVDTGQEMRDNHLRSADFFDAEHYPEMTYNSTGVESQGGNRYRITGDLTIKDQTRPLTLDVEVEERFTDPFGNERVGVEAKGRLNRKDWGLGWNQILEAGRLLVGDEIKIEIETALIRKVAAAPATVGS</sequence>
<dbReference type="SMART" id="SM00867">
    <property type="entry name" value="YceI"/>
    <property type="match status" value="1"/>
</dbReference>
<organism evidence="3 4">
    <name type="scientific">Candidatus Nephthysia bennettiae</name>
    <dbReference type="NCBI Taxonomy" id="3127016"/>
    <lineage>
        <taxon>Bacteria</taxon>
        <taxon>Bacillati</taxon>
        <taxon>Candidatus Dormiibacterota</taxon>
        <taxon>Candidatus Dormibacteria</taxon>
        <taxon>Candidatus Dormibacterales</taxon>
        <taxon>Candidatus Dormibacteraceae</taxon>
        <taxon>Candidatus Nephthysia</taxon>
    </lineage>
</organism>
<gene>
    <name evidence="3" type="ORF">JF922_18490</name>
</gene>
<dbReference type="InterPro" id="IPR007372">
    <property type="entry name" value="Lipid/polyisoprenoid-bd_YceI"/>
</dbReference>
<protein>
    <submittedName>
        <fullName evidence="3">YceI family protein</fullName>
    </submittedName>
</protein>
<dbReference type="PANTHER" id="PTHR34406">
    <property type="entry name" value="PROTEIN YCEI"/>
    <property type="match status" value="1"/>
</dbReference>
<feature type="domain" description="Lipid/polyisoprenoid-binding YceI-like" evidence="2">
    <location>
        <begin position="4"/>
        <end position="173"/>
    </location>
</feature>
<accession>A0A934NEY1</accession>
<dbReference type="EMBL" id="JAEKNR010000184">
    <property type="protein sequence ID" value="MBJ7600052.1"/>
    <property type="molecule type" value="Genomic_DNA"/>
</dbReference>
<evidence type="ECO:0000313" key="3">
    <source>
        <dbReference type="EMBL" id="MBJ7600052.1"/>
    </source>
</evidence>
<evidence type="ECO:0000313" key="4">
    <source>
        <dbReference type="Proteomes" id="UP000612893"/>
    </source>
</evidence>
<dbReference type="InterPro" id="IPR036761">
    <property type="entry name" value="TTHA0802/YceI-like_sf"/>
</dbReference>
<comment type="similarity">
    <text evidence="1">Belongs to the UPF0312 family.</text>
</comment>
<dbReference type="Gene3D" id="2.40.128.110">
    <property type="entry name" value="Lipid/polyisoprenoid-binding, YceI-like"/>
    <property type="match status" value="1"/>
</dbReference>
<dbReference type="RefSeq" id="WP_338203734.1">
    <property type="nucleotide sequence ID" value="NZ_JAEKNR010000184.1"/>
</dbReference>
<evidence type="ECO:0000256" key="1">
    <source>
        <dbReference type="ARBA" id="ARBA00008812"/>
    </source>
</evidence>
<proteinExistence type="inferred from homology"/>
<keyword evidence="4" id="KW-1185">Reference proteome</keyword>
<dbReference type="SUPFAM" id="SSF101874">
    <property type="entry name" value="YceI-like"/>
    <property type="match status" value="1"/>
</dbReference>
<comment type="caution">
    <text evidence="3">The sequence shown here is derived from an EMBL/GenBank/DDBJ whole genome shotgun (WGS) entry which is preliminary data.</text>
</comment>
<dbReference type="PANTHER" id="PTHR34406:SF1">
    <property type="entry name" value="PROTEIN YCEI"/>
    <property type="match status" value="1"/>
</dbReference>
<reference evidence="3" key="1">
    <citation type="submission" date="2020-10" db="EMBL/GenBank/DDBJ databases">
        <title>Ca. Dormibacterota MAGs.</title>
        <authorList>
            <person name="Montgomery K."/>
        </authorList>
    </citation>
    <scope>NUCLEOTIDE SEQUENCE [LARGE SCALE GENOMIC DNA]</scope>
    <source>
        <strain evidence="3">SC8812_S17_10</strain>
    </source>
</reference>
<evidence type="ECO:0000259" key="2">
    <source>
        <dbReference type="SMART" id="SM00867"/>
    </source>
</evidence>
<name>A0A934NEY1_9BACT</name>
<dbReference type="Pfam" id="PF04264">
    <property type="entry name" value="YceI"/>
    <property type="match status" value="1"/>
</dbReference>